<dbReference type="RefSeq" id="WP_089900482.1">
    <property type="nucleotide sequence ID" value="NZ_FOJG01000002.1"/>
</dbReference>
<evidence type="ECO:0000313" key="1">
    <source>
        <dbReference type="EMBL" id="SEW53379.1"/>
    </source>
</evidence>
<dbReference type="Proteomes" id="UP000199310">
    <property type="component" value="Unassembled WGS sequence"/>
</dbReference>
<evidence type="ECO:0008006" key="3">
    <source>
        <dbReference type="Google" id="ProtNLM"/>
    </source>
</evidence>
<evidence type="ECO:0000313" key="2">
    <source>
        <dbReference type="Proteomes" id="UP000199310"/>
    </source>
</evidence>
<protein>
    <recommendedName>
        <fullName evidence="3">Aspartyl protease</fullName>
    </recommendedName>
</protein>
<accession>A0A1I0SAB9</accession>
<organism evidence="1 2">
    <name type="scientific">Chitinophaga arvensicola</name>
    <dbReference type="NCBI Taxonomy" id="29529"/>
    <lineage>
        <taxon>Bacteria</taxon>
        <taxon>Pseudomonadati</taxon>
        <taxon>Bacteroidota</taxon>
        <taxon>Chitinophagia</taxon>
        <taxon>Chitinophagales</taxon>
        <taxon>Chitinophagaceae</taxon>
        <taxon>Chitinophaga</taxon>
    </lineage>
</organism>
<sequence length="395" mass="42231">MKLRGSIQKTLTLAIASSLLLTACSKKDDLANMPDPVPTTTTPLNVITQPVTLNLLMVNDGGYVKRLLMPITQIGSKTVNLKTVFDTGSEGMVLNAGAVLPQEMITQNGIDLKGQTSLTIDGITITNARDSTSYGEPPYTRKYYGQIAYATMVLGDDAGNVTTREMSVFLVYNGIKTATGKHAPLDPDPMVDGICGVNNQVISNADRVASRSQMKGPFSYLDYGAGVNAGMSLSALNAIQNADVINQSGSRIIYSAPLLQVGIDPGSETDYIMQQQGSAANGAAFSPQVHGTIYADGDQFAGAILFDTGTATGGSISDPDTPSPDPYVLDSNMPVYFSTNEGFSYQFNTDKNEYRMRIVPNQSGKLGRSILGLEFFTNHYFLLDYTSNQIGIGDL</sequence>
<dbReference type="SUPFAM" id="SSF50630">
    <property type="entry name" value="Acid proteases"/>
    <property type="match status" value="1"/>
</dbReference>
<keyword evidence="2" id="KW-1185">Reference proteome</keyword>
<dbReference type="InterPro" id="IPR021109">
    <property type="entry name" value="Peptidase_aspartic_dom_sf"/>
</dbReference>
<dbReference type="EMBL" id="FOJG01000002">
    <property type="protein sequence ID" value="SEW53379.1"/>
    <property type="molecule type" value="Genomic_DNA"/>
</dbReference>
<dbReference type="STRING" id="29529.SAMN04488122_5437"/>
<dbReference type="AlphaFoldDB" id="A0A1I0SAB9"/>
<gene>
    <name evidence="1" type="ORF">SAMN04488122_5437</name>
</gene>
<dbReference type="PROSITE" id="PS51257">
    <property type="entry name" value="PROKAR_LIPOPROTEIN"/>
    <property type="match status" value="1"/>
</dbReference>
<name>A0A1I0SAB9_9BACT</name>
<proteinExistence type="predicted"/>
<reference evidence="2" key="1">
    <citation type="submission" date="2016-10" db="EMBL/GenBank/DDBJ databases">
        <authorList>
            <person name="Varghese N."/>
            <person name="Submissions S."/>
        </authorList>
    </citation>
    <scope>NUCLEOTIDE SEQUENCE [LARGE SCALE GENOMIC DNA]</scope>
    <source>
        <strain evidence="2">DSM 3695</strain>
    </source>
</reference>
<dbReference type="OrthoDB" id="8061046at2"/>